<feature type="domain" description="Beta-lactamase-related" evidence="2">
    <location>
        <begin position="33"/>
        <end position="369"/>
    </location>
</feature>
<dbReference type="SUPFAM" id="SSF56601">
    <property type="entry name" value="beta-lactamase/transpeptidase-like"/>
    <property type="match status" value="1"/>
</dbReference>
<dbReference type="InterPro" id="IPR001466">
    <property type="entry name" value="Beta-lactam-related"/>
</dbReference>
<gene>
    <name evidence="3" type="ORF">GCM10025759_31520</name>
</gene>
<evidence type="ECO:0000313" key="4">
    <source>
        <dbReference type="Proteomes" id="UP001501083"/>
    </source>
</evidence>
<feature type="chain" id="PRO_5045235533" evidence="1">
    <location>
        <begin position="26"/>
        <end position="524"/>
    </location>
</feature>
<dbReference type="PANTHER" id="PTHR46825">
    <property type="entry name" value="D-ALANYL-D-ALANINE-CARBOXYPEPTIDASE/ENDOPEPTIDASE AMPH"/>
    <property type="match status" value="1"/>
</dbReference>
<dbReference type="EMBL" id="BAABKY010000005">
    <property type="protein sequence ID" value="GAA5081337.1"/>
    <property type="molecule type" value="Genomic_DNA"/>
</dbReference>
<keyword evidence="1" id="KW-0732">Signal</keyword>
<dbReference type="GO" id="GO:0016787">
    <property type="term" value="F:hydrolase activity"/>
    <property type="evidence" value="ECO:0007669"/>
    <property type="project" value="UniProtKB-KW"/>
</dbReference>
<accession>A0ABP9LQQ0</accession>
<organism evidence="3 4">
    <name type="scientific">Lysobacter panacisoli</name>
    <dbReference type="NCBI Taxonomy" id="1255263"/>
    <lineage>
        <taxon>Bacteria</taxon>
        <taxon>Pseudomonadati</taxon>
        <taxon>Pseudomonadota</taxon>
        <taxon>Gammaproteobacteria</taxon>
        <taxon>Lysobacterales</taxon>
        <taxon>Lysobacteraceae</taxon>
        <taxon>Lysobacter</taxon>
    </lineage>
</organism>
<evidence type="ECO:0000256" key="1">
    <source>
        <dbReference type="SAM" id="SignalP"/>
    </source>
</evidence>
<dbReference type="Pfam" id="PF00144">
    <property type="entry name" value="Beta-lactamase"/>
    <property type="match status" value="1"/>
</dbReference>
<keyword evidence="4" id="KW-1185">Reference proteome</keyword>
<evidence type="ECO:0000259" key="2">
    <source>
        <dbReference type="Pfam" id="PF00144"/>
    </source>
</evidence>
<dbReference type="Proteomes" id="UP001501083">
    <property type="component" value="Unassembled WGS sequence"/>
</dbReference>
<name>A0ABP9LQQ0_9GAMM</name>
<proteinExistence type="predicted"/>
<keyword evidence="3" id="KW-0378">Hydrolase</keyword>
<reference evidence="4" key="1">
    <citation type="journal article" date="2019" name="Int. J. Syst. Evol. Microbiol.">
        <title>The Global Catalogue of Microorganisms (GCM) 10K type strain sequencing project: providing services to taxonomists for standard genome sequencing and annotation.</title>
        <authorList>
            <consortium name="The Broad Institute Genomics Platform"/>
            <consortium name="The Broad Institute Genome Sequencing Center for Infectious Disease"/>
            <person name="Wu L."/>
            <person name="Ma J."/>
        </authorList>
    </citation>
    <scope>NUCLEOTIDE SEQUENCE [LARGE SCALE GENOMIC DNA]</scope>
    <source>
        <strain evidence="4">JCM 19212</strain>
    </source>
</reference>
<dbReference type="Gene3D" id="3.40.710.10">
    <property type="entry name" value="DD-peptidase/beta-lactamase superfamily"/>
    <property type="match status" value="1"/>
</dbReference>
<sequence length="524" mass="57861">MKPESGLRRACFGALLAFAPLLASAAQTDRVVVDAAFDAVVQRYRLPGLALGIVEDGQVVYTRTTGERIAGSGEAIDRQTLFKVASNTKSMTTATLARLVDAGKLRWDDPVTKWLPQFRMNDAWVGREMQVRDLLIHNSGLRAGAGDLMLWPEPNTFTRTDIIHGLAYLKPQRSFRSGYDYDNLLYIVAGEVAAAAGGAPYESLVRREVFVPLGMSRCQVGQWNRAQVGNVAQPHMRQGERNVPVRSDGDIVPATTMDPAGGVRCSLDDMLHWVTAWLKPSPATVQWLSKEQREAVWAPQMQMPLSKRMREWDNSHFSAYGYGWRLADVDGAFKVAHTGTLMGMYSAVTMLPDKGVGFVILINGEGEDARTVLSQVLVKHYTRPAARLDAAHYASELAREDAARPAAQKAPDTSARRKATAKEFASRFGVYRDPWFGEARLCADGNVVRFRSIKSPVLTGVVQKVGAGWLVDWDDASVDAEAWLDFAPQADGTQLRMSKVDPQADFSYDYEDLAFQRVGECARP</sequence>
<feature type="signal peptide" evidence="1">
    <location>
        <begin position="1"/>
        <end position="25"/>
    </location>
</feature>
<protein>
    <submittedName>
        <fullName evidence="3">Serine hydrolase</fullName>
    </submittedName>
</protein>
<evidence type="ECO:0000313" key="3">
    <source>
        <dbReference type="EMBL" id="GAA5081337.1"/>
    </source>
</evidence>
<dbReference type="InterPro" id="IPR050491">
    <property type="entry name" value="AmpC-like"/>
</dbReference>
<dbReference type="RefSeq" id="WP_158987696.1">
    <property type="nucleotide sequence ID" value="NZ_BAABKY010000005.1"/>
</dbReference>
<dbReference type="InterPro" id="IPR012338">
    <property type="entry name" value="Beta-lactam/transpept-like"/>
</dbReference>
<dbReference type="PANTHER" id="PTHR46825:SF15">
    <property type="entry name" value="BETA-LACTAMASE-RELATED DOMAIN-CONTAINING PROTEIN"/>
    <property type="match status" value="1"/>
</dbReference>
<comment type="caution">
    <text evidence="3">The sequence shown here is derived from an EMBL/GenBank/DDBJ whole genome shotgun (WGS) entry which is preliminary data.</text>
</comment>